<keyword evidence="8" id="KW-1185">Reference proteome</keyword>
<dbReference type="InterPro" id="IPR002938">
    <property type="entry name" value="FAD-bd"/>
</dbReference>
<keyword evidence="4" id="KW-0812">Transmembrane</keyword>
<keyword evidence="1" id="KW-0285">Flavoprotein</keyword>
<evidence type="ECO:0000313" key="8">
    <source>
        <dbReference type="Proteomes" id="UP000799439"/>
    </source>
</evidence>
<dbReference type="GO" id="GO:0004497">
    <property type="term" value="F:monooxygenase activity"/>
    <property type="evidence" value="ECO:0007669"/>
    <property type="project" value="UniProtKB-KW"/>
</dbReference>
<reference evidence="7" key="1">
    <citation type="journal article" date="2020" name="Stud. Mycol.">
        <title>101 Dothideomycetes genomes: a test case for predicting lifestyles and emergence of pathogens.</title>
        <authorList>
            <person name="Haridas S."/>
            <person name="Albert R."/>
            <person name="Binder M."/>
            <person name="Bloem J."/>
            <person name="Labutti K."/>
            <person name="Salamov A."/>
            <person name="Andreopoulos B."/>
            <person name="Baker S."/>
            <person name="Barry K."/>
            <person name="Bills G."/>
            <person name="Bluhm B."/>
            <person name="Cannon C."/>
            <person name="Castanera R."/>
            <person name="Culley D."/>
            <person name="Daum C."/>
            <person name="Ezra D."/>
            <person name="Gonzalez J."/>
            <person name="Henrissat B."/>
            <person name="Kuo A."/>
            <person name="Liang C."/>
            <person name="Lipzen A."/>
            <person name="Lutzoni F."/>
            <person name="Magnuson J."/>
            <person name="Mondo S."/>
            <person name="Nolan M."/>
            <person name="Ohm R."/>
            <person name="Pangilinan J."/>
            <person name="Park H.-J."/>
            <person name="Ramirez L."/>
            <person name="Alfaro M."/>
            <person name="Sun H."/>
            <person name="Tritt A."/>
            <person name="Yoshinaga Y."/>
            <person name="Zwiers L.-H."/>
            <person name="Turgeon B."/>
            <person name="Goodwin S."/>
            <person name="Spatafora J."/>
            <person name="Crous P."/>
            <person name="Grigoriev I."/>
        </authorList>
    </citation>
    <scope>NUCLEOTIDE SEQUENCE</scope>
    <source>
        <strain evidence="7">CBS 260.36</strain>
    </source>
</reference>
<proteinExistence type="predicted"/>
<evidence type="ECO:0000256" key="1">
    <source>
        <dbReference type="ARBA" id="ARBA00022630"/>
    </source>
</evidence>
<dbReference type="GO" id="GO:0044550">
    <property type="term" value="P:secondary metabolite biosynthetic process"/>
    <property type="evidence" value="ECO:0007669"/>
    <property type="project" value="UniProtKB-ARBA"/>
</dbReference>
<dbReference type="Pfam" id="PF01494">
    <property type="entry name" value="FAD_binding_3"/>
    <property type="match status" value="1"/>
</dbReference>
<dbReference type="Pfam" id="PF13454">
    <property type="entry name" value="NAD_binding_9"/>
    <property type="match status" value="1"/>
</dbReference>
<dbReference type="Gene3D" id="3.50.50.60">
    <property type="entry name" value="FAD/NAD(P)-binding domain"/>
    <property type="match status" value="1"/>
</dbReference>
<organism evidence="7 8">
    <name type="scientific">Myriangium duriaei CBS 260.36</name>
    <dbReference type="NCBI Taxonomy" id="1168546"/>
    <lineage>
        <taxon>Eukaryota</taxon>
        <taxon>Fungi</taxon>
        <taxon>Dikarya</taxon>
        <taxon>Ascomycota</taxon>
        <taxon>Pezizomycotina</taxon>
        <taxon>Dothideomycetes</taxon>
        <taxon>Dothideomycetidae</taxon>
        <taxon>Myriangiales</taxon>
        <taxon>Myriangiaceae</taxon>
        <taxon>Myriangium</taxon>
    </lineage>
</organism>
<feature type="domain" description="FAD-dependent urate hydroxylase HpyO/Asp monooxygenase CreE-like FAD/NAD(P)-binding" evidence="6">
    <location>
        <begin position="14"/>
        <end position="180"/>
    </location>
</feature>
<evidence type="ECO:0000259" key="5">
    <source>
        <dbReference type="Pfam" id="PF01494"/>
    </source>
</evidence>
<keyword evidence="3" id="KW-0560">Oxidoreductase</keyword>
<keyword evidence="7" id="KW-0503">Monooxygenase</keyword>
<feature type="transmembrane region" description="Helical" evidence="4">
    <location>
        <begin position="12"/>
        <end position="30"/>
    </location>
</feature>
<keyword evidence="2" id="KW-0274">FAD</keyword>
<dbReference type="SUPFAM" id="SSF51905">
    <property type="entry name" value="FAD/NAD(P)-binding domain"/>
    <property type="match status" value="1"/>
</dbReference>
<dbReference type="InterPro" id="IPR038732">
    <property type="entry name" value="HpyO/CreE_NAD-binding"/>
</dbReference>
<protein>
    <submittedName>
        <fullName evidence="7">Monooxygenase</fullName>
    </submittedName>
</protein>
<dbReference type="FunFam" id="3.50.50.60:FF:000153">
    <property type="entry name" value="Salicylate hydroxylase, putative"/>
    <property type="match status" value="1"/>
</dbReference>
<dbReference type="OrthoDB" id="10021397at2759"/>
<dbReference type="PANTHER" id="PTHR46720">
    <property type="entry name" value="HYDROXYLASE, PUTATIVE (AFU_ORTHOLOGUE AFUA_3G01460)-RELATED"/>
    <property type="match status" value="1"/>
</dbReference>
<keyword evidence="4" id="KW-0472">Membrane</keyword>
<dbReference type="InterPro" id="IPR051104">
    <property type="entry name" value="FAD_monoxygenase"/>
</dbReference>
<comment type="caution">
    <text evidence="7">The sequence shown here is derived from an EMBL/GenBank/DDBJ whole genome shotgun (WGS) entry which is preliminary data.</text>
</comment>
<evidence type="ECO:0000256" key="2">
    <source>
        <dbReference type="ARBA" id="ARBA00022827"/>
    </source>
</evidence>
<dbReference type="PANTHER" id="PTHR46720:SF3">
    <property type="entry name" value="FAD-BINDING DOMAIN-CONTAINING PROTEIN-RELATED"/>
    <property type="match status" value="1"/>
</dbReference>
<dbReference type="SUPFAM" id="SSF54373">
    <property type="entry name" value="FAD-linked reductases, C-terminal domain"/>
    <property type="match status" value="1"/>
</dbReference>
<name>A0A9P4J2A5_9PEZI</name>
<dbReference type="AlphaFoldDB" id="A0A9P4J2A5"/>
<dbReference type="GO" id="GO:0071949">
    <property type="term" value="F:FAD binding"/>
    <property type="evidence" value="ECO:0007669"/>
    <property type="project" value="InterPro"/>
</dbReference>
<evidence type="ECO:0000313" key="7">
    <source>
        <dbReference type="EMBL" id="KAF2151098.1"/>
    </source>
</evidence>
<feature type="domain" description="FAD-binding" evidence="5">
    <location>
        <begin position="292"/>
        <end position="370"/>
    </location>
</feature>
<dbReference type="PRINTS" id="PR00420">
    <property type="entry name" value="RNGMNOXGNASE"/>
</dbReference>
<evidence type="ECO:0000256" key="4">
    <source>
        <dbReference type="SAM" id="Phobius"/>
    </source>
</evidence>
<dbReference type="EMBL" id="ML996088">
    <property type="protein sequence ID" value="KAF2151098.1"/>
    <property type="molecule type" value="Genomic_DNA"/>
</dbReference>
<evidence type="ECO:0000256" key="3">
    <source>
        <dbReference type="ARBA" id="ARBA00023002"/>
    </source>
</evidence>
<accession>A0A9P4J2A5</accession>
<keyword evidence="4" id="KW-1133">Transmembrane helix</keyword>
<sequence length="475" mass="52763">MPDDNHQDERLEIAIIGGGIVGLILAAGLVRRNVDVKLYEQARGFREIGAGIAFTANAIKCMNLINPDIVSALRSGGSVATSADKEDPNDYLRWTDGYNERAGDPRSPGMLYRISAGIKGFEGCRRDQFLEALVEKIPPEVVFLRKRLTSLSDSDDNDRVILTFEDGTLARADAVIACDGIKSTVRRLMYGTDSPISHPHYTHKVAYRTLIPMPAAIEALGNYRATNQHNHIGPGAHLIHYPVAHGKLINATAFISDPHPWPSDTNLVAPGSRTDIVAAFKDWIPAVRDVINLFPEQPERWAVFDSYDYPAPHYNKGRVVLAGDAAHAASPHHGAGACMGVEDVLCLCTLAEEIHSARTSLPSTARAGAKAKAVAIKNAWQVFDSTRRARTQWLVNSSRRVCELYHQPEWAVREKWTKAETCFEEIQDRSLKIWNFDYEDMIKITTGQFRLLMHAGQIDVERIHRTTEKLGQVDP</sequence>
<evidence type="ECO:0000259" key="6">
    <source>
        <dbReference type="Pfam" id="PF13454"/>
    </source>
</evidence>
<gene>
    <name evidence="7" type="ORF">K461DRAFT_279882</name>
</gene>
<dbReference type="Proteomes" id="UP000799439">
    <property type="component" value="Unassembled WGS sequence"/>
</dbReference>
<dbReference type="InterPro" id="IPR036188">
    <property type="entry name" value="FAD/NAD-bd_sf"/>
</dbReference>